<dbReference type="Proteomes" id="UP001174196">
    <property type="component" value="Unassembled WGS sequence"/>
</dbReference>
<dbReference type="RefSeq" id="WP_301238152.1">
    <property type="nucleotide sequence ID" value="NZ_JANRHH010000028.1"/>
</dbReference>
<proteinExistence type="predicted"/>
<protein>
    <submittedName>
        <fullName evidence="2">Uncharacterized protein</fullName>
    </submittedName>
</protein>
<dbReference type="EMBL" id="JANRHH010000028">
    <property type="protein sequence ID" value="MDN4593431.1"/>
    <property type="molecule type" value="Genomic_DNA"/>
</dbReference>
<organism evidence="2 3">
    <name type="scientific">Polycladomyces subterraneus</name>
    <dbReference type="NCBI Taxonomy" id="1016997"/>
    <lineage>
        <taxon>Bacteria</taxon>
        <taxon>Bacillati</taxon>
        <taxon>Bacillota</taxon>
        <taxon>Bacilli</taxon>
        <taxon>Bacillales</taxon>
        <taxon>Thermoactinomycetaceae</taxon>
        <taxon>Polycladomyces</taxon>
    </lineage>
</organism>
<evidence type="ECO:0000313" key="2">
    <source>
        <dbReference type="EMBL" id="MDN4593431.1"/>
    </source>
</evidence>
<feature type="region of interest" description="Disordered" evidence="1">
    <location>
        <begin position="63"/>
        <end position="118"/>
    </location>
</feature>
<keyword evidence="3" id="KW-1185">Reference proteome</keyword>
<reference evidence="2" key="1">
    <citation type="submission" date="2022-08" db="EMBL/GenBank/DDBJ databases">
        <title>Polycladomyces zharkentsis sp. nov., a novel thermophilic CMC and starch-degrading bacterium isolated from a geothermal spring in Kazakhstan.</title>
        <authorList>
            <person name="Mashzhan A."/>
            <person name="Kistaubaeva A."/>
            <person name="Javier-Lopez R."/>
            <person name="Birkeland N.-K."/>
        </authorList>
    </citation>
    <scope>NUCLEOTIDE SEQUENCE</scope>
    <source>
        <strain evidence="2">KSR 13</strain>
    </source>
</reference>
<gene>
    <name evidence="2" type="ORF">NWF35_05845</name>
</gene>
<evidence type="ECO:0000313" key="3">
    <source>
        <dbReference type="Proteomes" id="UP001174196"/>
    </source>
</evidence>
<name>A0ABT8ILI9_9BACL</name>
<comment type="caution">
    <text evidence="2">The sequence shown here is derived from an EMBL/GenBank/DDBJ whole genome shotgun (WGS) entry which is preliminary data.</text>
</comment>
<accession>A0ABT8ILI9</accession>
<evidence type="ECO:0000256" key="1">
    <source>
        <dbReference type="SAM" id="MobiDB-lite"/>
    </source>
</evidence>
<sequence length="135" mass="15132">MPTKRSSNDDSANKRNLIQGLEKMNLLSKEISSMTSQMEQWIQALNNLSFAVKDKDLLRDVISSLSKMQPKPDRKNPKPTTSQQSPPSQPSPPSKNENNSSYKPHSPDGDSLFDLLNSPSLENIVKHVMEKKKKG</sequence>